<dbReference type="Gene3D" id="3.30.2220.10">
    <property type="entry name" value="rbstp2171"/>
    <property type="match status" value="1"/>
</dbReference>
<dbReference type="Proteomes" id="UP000693777">
    <property type="component" value="Segment"/>
</dbReference>
<proteinExistence type="predicted"/>
<sequence length="111" mass="12603">MSDYSKFADITPEQNSQWEAKYGKHLLIDLEIEVDGRTYNYVLRKPDRAVLEAMGKHAVSKNVELTNKSLIKNCVLGGDMEALEKDGSVYVEVLEQLQKLKSEAKSTVKKR</sequence>
<name>A0A8E4ZE33_9CAUD</name>
<evidence type="ECO:0000313" key="2">
    <source>
        <dbReference type="Proteomes" id="UP000693777"/>
    </source>
</evidence>
<accession>A0A8E4ZE33</accession>
<dbReference type="EMBL" id="MT732475">
    <property type="protein sequence ID" value="QQV91582.1"/>
    <property type="molecule type" value="Genomic_DNA"/>
</dbReference>
<gene>
    <name evidence="1" type="ORF">Peternella1_46</name>
</gene>
<keyword evidence="2" id="KW-1185">Reference proteome</keyword>
<organism evidence="1 2">
    <name type="scientific">Winogradskyella phage Peternella_1</name>
    <dbReference type="NCBI Taxonomy" id="2745699"/>
    <lineage>
        <taxon>Viruses</taxon>
        <taxon>Duplodnaviria</taxon>
        <taxon>Heunggongvirae</taxon>
        <taxon>Uroviricota</taxon>
        <taxon>Caudoviricetes</taxon>
        <taxon>Winoviridae</taxon>
        <taxon>Peternellavirus</taxon>
        <taxon>Peternellavirus peternella</taxon>
    </lineage>
</organism>
<reference evidence="1" key="1">
    <citation type="submission" date="2020-07" db="EMBL/GenBank/DDBJ databases">
        <title>Highly diverse flavobacterial phages as mortality factor during North Sea spring blooms.</title>
        <authorList>
            <person name="Bartlau N."/>
            <person name="Wichels A."/>
            <person name="Krohne G."/>
            <person name="Adriaenssens E.M."/>
            <person name="Heins A."/>
            <person name="Fuchs B.M."/>
            <person name="Amann R."/>
            <person name="Moraru C."/>
        </authorList>
    </citation>
    <scope>NUCLEOTIDE SEQUENCE</scope>
</reference>
<evidence type="ECO:0000313" key="1">
    <source>
        <dbReference type="EMBL" id="QQV91582.1"/>
    </source>
</evidence>
<protein>
    <submittedName>
        <fullName evidence="1">Uncharacterized protein</fullName>
    </submittedName>
</protein>